<evidence type="ECO:0000256" key="1">
    <source>
        <dbReference type="SAM" id="Phobius"/>
    </source>
</evidence>
<feature type="transmembrane region" description="Helical" evidence="1">
    <location>
        <begin position="86"/>
        <end position="104"/>
    </location>
</feature>
<proteinExistence type="predicted"/>
<evidence type="ECO:0000313" key="3">
    <source>
        <dbReference type="Proteomes" id="UP000015454"/>
    </source>
</evidence>
<reference evidence="2" key="1">
    <citation type="submission" date="2013-05" db="EMBL/GenBank/DDBJ databases">
        <authorList>
            <person name="Harkins D.M."/>
            <person name="Durkin A.S."/>
            <person name="Brinkac L.M."/>
            <person name="Haft D.H."/>
            <person name="Selengut J.D."/>
            <person name="Sanka R."/>
            <person name="DePew J."/>
            <person name="Purushe J."/>
            <person name="Hartskeerl R.A."/>
            <person name="Ahmed A."/>
            <person name="van der Linden H."/>
            <person name="Goris M.G.A."/>
            <person name="Vinetz J.M."/>
            <person name="Sutton G.G."/>
            <person name="Nierman W.C."/>
            <person name="Fouts D.E."/>
        </authorList>
    </citation>
    <scope>NUCLEOTIDE SEQUENCE [LARGE SCALE GENOMIC DNA]</scope>
    <source>
        <strain evidence="2">5399</strain>
    </source>
</reference>
<comment type="caution">
    <text evidence="2">The sequence shown here is derived from an EMBL/GenBank/DDBJ whole genome shotgun (WGS) entry which is preliminary data.</text>
</comment>
<dbReference type="Proteomes" id="UP000015454">
    <property type="component" value="Unassembled WGS sequence"/>
</dbReference>
<evidence type="ECO:0000313" key="2">
    <source>
        <dbReference type="EMBL" id="EQA46214.1"/>
    </source>
</evidence>
<keyword evidence="1" id="KW-1133">Transmembrane helix</keyword>
<keyword evidence="1" id="KW-0472">Membrane</keyword>
<name>T0GH93_9LEPT</name>
<feature type="transmembrane region" description="Helical" evidence="1">
    <location>
        <begin position="46"/>
        <end position="66"/>
    </location>
</feature>
<dbReference type="STRING" id="1049789.LEP1GSC050_4253"/>
<keyword evidence="1" id="KW-0812">Transmembrane</keyword>
<evidence type="ECO:0008006" key="4">
    <source>
        <dbReference type="Google" id="ProtNLM"/>
    </source>
</evidence>
<sequence>MFRNFYYLPNKCWIKSNLFSIVLSMGRITYLRFAFSLFFRDATTSLLHIFFSLFFAYSLVLSFFSIRTDKLSSDISSIDLFRNSPYLVLALSTAALIFMAIVRTSSRSGDTGIMMAVGGNRFGCVLLETTELWIIHSFGFLIASAVSIFQPPGNPALVSFLDYAGAYIYELAILGLAGGTTAFIHTLVDPYKSIRRGK</sequence>
<feature type="transmembrane region" description="Helical" evidence="1">
    <location>
        <begin position="166"/>
        <end position="188"/>
    </location>
</feature>
<organism evidence="2 3">
    <name type="scientific">Leptospira broomii serovar Hurstbridge str. 5399</name>
    <dbReference type="NCBI Taxonomy" id="1049789"/>
    <lineage>
        <taxon>Bacteria</taxon>
        <taxon>Pseudomonadati</taxon>
        <taxon>Spirochaetota</taxon>
        <taxon>Spirochaetia</taxon>
        <taxon>Leptospirales</taxon>
        <taxon>Leptospiraceae</taxon>
        <taxon>Leptospira</taxon>
    </lineage>
</organism>
<keyword evidence="3" id="KW-1185">Reference proteome</keyword>
<protein>
    <recommendedName>
        <fullName evidence="4">Efflux ABC transporter, permease protein</fullName>
    </recommendedName>
</protein>
<gene>
    <name evidence="2" type="ORF">LEP1GSC050_4253</name>
</gene>
<dbReference type="EMBL" id="AHMO02000008">
    <property type="protein sequence ID" value="EQA46214.1"/>
    <property type="molecule type" value="Genomic_DNA"/>
</dbReference>
<dbReference type="AlphaFoldDB" id="T0GH93"/>
<accession>T0GH93</accession>
<feature type="transmembrane region" description="Helical" evidence="1">
    <location>
        <begin position="20"/>
        <end position="39"/>
    </location>
</feature>